<gene>
    <name evidence="2" type="ORF">NG895_18560</name>
</gene>
<evidence type="ECO:0000313" key="2">
    <source>
        <dbReference type="EMBL" id="MCO6045906.1"/>
    </source>
</evidence>
<keyword evidence="3" id="KW-1185">Reference proteome</keyword>
<accession>A0A9X2FHD3</accession>
<reference evidence="2" key="1">
    <citation type="submission" date="2022-06" db="EMBL/GenBank/DDBJ databases">
        <title>Aeoliella straminimaris, a novel planctomycete from sediments.</title>
        <authorList>
            <person name="Vitorino I.R."/>
            <person name="Lage O.M."/>
        </authorList>
    </citation>
    <scope>NUCLEOTIDE SEQUENCE</scope>
    <source>
        <strain evidence="2">ICT_H6.2</strain>
    </source>
</reference>
<dbReference type="RefSeq" id="WP_252854022.1">
    <property type="nucleotide sequence ID" value="NZ_JAMXLR010000062.1"/>
</dbReference>
<evidence type="ECO:0000256" key="1">
    <source>
        <dbReference type="SAM" id="MobiDB-lite"/>
    </source>
</evidence>
<feature type="region of interest" description="Disordered" evidence="1">
    <location>
        <begin position="14"/>
        <end position="37"/>
    </location>
</feature>
<dbReference type="Proteomes" id="UP001155241">
    <property type="component" value="Unassembled WGS sequence"/>
</dbReference>
<comment type="caution">
    <text evidence="2">The sequence shown here is derived from an EMBL/GenBank/DDBJ whole genome shotgun (WGS) entry which is preliminary data.</text>
</comment>
<organism evidence="2 3">
    <name type="scientific">Aeoliella straminimaris</name>
    <dbReference type="NCBI Taxonomy" id="2954799"/>
    <lineage>
        <taxon>Bacteria</taxon>
        <taxon>Pseudomonadati</taxon>
        <taxon>Planctomycetota</taxon>
        <taxon>Planctomycetia</taxon>
        <taxon>Pirellulales</taxon>
        <taxon>Lacipirellulaceae</taxon>
        <taxon>Aeoliella</taxon>
    </lineage>
</organism>
<dbReference type="EMBL" id="JAMXLR010000062">
    <property type="protein sequence ID" value="MCO6045906.1"/>
    <property type="molecule type" value="Genomic_DNA"/>
</dbReference>
<protein>
    <submittedName>
        <fullName evidence="2">Uncharacterized protein</fullName>
    </submittedName>
</protein>
<name>A0A9X2FHD3_9BACT</name>
<dbReference type="AlphaFoldDB" id="A0A9X2FHD3"/>
<evidence type="ECO:0000313" key="3">
    <source>
        <dbReference type="Proteomes" id="UP001155241"/>
    </source>
</evidence>
<sequence length="93" mass="10569">MNITAELAALWEATPVVAPTPPTTSSPPSTDRLPTLPPKLQCPLDHRQPEHWEYGPDRYRRPGVHRVTCKRCGRFHGYTAPPKPSKRRHQVLL</sequence>
<proteinExistence type="predicted"/>